<evidence type="ECO:0000256" key="3">
    <source>
        <dbReference type="ARBA" id="ARBA00022989"/>
    </source>
</evidence>
<feature type="transmembrane region" description="Helical" evidence="6">
    <location>
        <begin position="83"/>
        <end position="102"/>
    </location>
</feature>
<dbReference type="EMBL" id="JAENIO010000013">
    <property type="protein sequence ID" value="MBK1833810.1"/>
    <property type="molecule type" value="Genomic_DNA"/>
</dbReference>
<sequence length="141" mass="15654">MMEPEQRPPALNHPPQPPAGLPPHHSPSPSADWPNQDDRTLAMLIHLLSLLTGFLGPLILWLVTRDRSPFIDFHGKESINNMITVTLISIALGIFSVVTLGIGLVVFVPYLVAVFIFEIIACVEANKGRWHRIPLVIRLIS</sequence>
<evidence type="ECO:0000256" key="4">
    <source>
        <dbReference type="ARBA" id="ARBA00023136"/>
    </source>
</evidence>
<comment type="subcellular location">
    <subcellularLocation>
        <location evidence="1">Membrane</location>
        <topology evidence="1">Multi-pass membrane protein</topology>
    </subcellularLocation>
</comment>
<accession>A0A934VMC6</accession>
<evidence type="ECO:0000256" key="2">
    <source>
        <dbReference type="ARBA" id="ARBA00022692"/>
    </source>
</evidence>
<keyword evidence="8" id="KW-1185">Reference proteome</keyword>
<dbReference type="RefSeq" id="WP_200391244.1">
    <property type="nucleotide sequence ID" value="NZ_JAENIO010000013.1"/>
</dbReference>
<evidence type="ECO:0000256" key="1">
    <source>
        <dbReference type="ARBA" id="ARBA00004141"/>
    </source>
</evidence>
<dbReference type="Proteomes" id="UP000604083">
    <property type="component" value="Unassembled WGS sequence"/>
</dbReference>
<organism evidence="7 8">
    <name type="scientific">Roseibacillus ishigakijimensis</name>
    <dbReference type="NCBI Taxonomy" id="454146"/>
    <lineage>
        <taxon>Bacteria</taxon>
        <taxon>Pseudomonadati</taxon>
        <taxon>Verrucomicrobiota</taxon>
        <taxon>Verrucomicrobiia</taxon>
        <taxon>Verrucomicrobiales</taxon>
        <taxon>Verrucomicrobiaceae</taxon>
        <taxon>Roseibacillus</taxon>
    </lineage>
</organism>
<gene>
    <name evidence="7" type="ORF">JIN78_07040</name>
</gene>
<evidence type="ECO:0000313" key="8">
    <source>
        <dbReference type="Proteomes" id="UP000604083"/>
    </source>
</evidence>
<evidence type="ECO:0000256" key="6">
    <source>
        <dbReference type="SAM" id="Phobius"/>
    </source>
</evidence>
<name>A0A934VMC6_9BACT</name>
<proteinExistence type="predicted"/>
<reference evidence="7" key="1">
    <citation type="submission" date="2021-01" db="EMBL/GenBank/DDBJ databases">
        <title>Modified the classification status of verrucomicrobia.</title>
        <authorList>
            <person name="Feng X."/>
        </authorList>
    </citation>
    <scope>NUCLEOTIDE SEQUENCE</scope>
    <source>
        <strain evidence="7">KCTC 12986</strain>
    </source>
</reference>
<feature type="transmembrane region" description="Helical" evidence="6">
    <location>
        <begin position="41"/>
        <end position="63"/>
    </location>
</feature>
<evidence type="ECO:0000256" key="5">
    <source>
        <dbReference type="SAM" id="MobiDB-lite"/>
    </source>
</evidence>
<comment type="caution">
    <text evidence="7">The sequence shown here is derived from an EMBL/GenBank/DDBJ whole genome shotgun (WGS) entry which is preliminary data.</text>
</comment>
<feature type="region of interest" description="Disordered" evidence="5">
    <location>
        <begin position="1"/>
        <end position="33"/>
    </location>
</feature>
<dbReference type="InterPro" id="IPR019109">
    <property type="entry name" value="MamF_MmsF"/>
</dbReference>
<dbReference type="Pfam" id="PF09685">
    <property type="entry name" value="MamF_MmsF"/>
    <property type="match status" value="1"/>
</dbReference>
<keyword evidence="4 6" id="KW-0472">Membrane</keyword>
<feature type="compositionally biased region" description="Pro residues" evidence="5">
    <location>
        <begin position="11"/>
        <end position="26"/>
    </location>
</feature>
<evidence type="ECO:0000313" key="7">
    <source>
        <dbReference type="EMBL" id="MBK1833810.1"/>
    </source>
</evidence>
<keyword evidence="2 6" id="KW-0812">Transmembrane</keyword>
<dbReference type="AlphaFoldDB" id="A0A934VMC6"/>
<protein>
    <submittedName>
        <fullName evidence="7">DUF4870 domain-containing protein</fullName>
    </submittedName>
</protein>
<keyword evidence="3 6" id="KW-1133">Transmembrane helix</keyword>